<organism evidence="3">
    <name type="scientific">Colletotrichum graminicola (strain M1.001 / M2 / FGSC 10212)</name>
    <name type="common">Maize anthracnose fungus</name>
    <name type="synonym">Glomerella graminicola</name>
    <dbReference type="NCBI Taxonomy" id="645133"/>
    <lineage>
        <taxon>Eukaryota</taxon>
        <taxon>Fungi</taxon>
        <taxon>Dikarya</taxon>
        <taxon>Ascomycota</taxon>
        <taxon>Pezizomycotina</taxon>
        <taxon>Sordariomycetes</taxon>
        <taxon>Hypocreomycetidae</taxon>
        <taxon>Glomerellales</taxon>
        <taxon>Glomerellaceae</taxon>
        <taxon>Colletotrichum</taxon>
        <taxon>Colletotrichum graminicola species complex</taxon>
    </lineage>
</organism>
<evidence type="ECO:0000313" key="3">
    <source>
        <dbReference type="Proteomes" id="UP000008782"/>
    </source>
</evidence>
<dbReference type="GeneID" id="24413565"/>
<dbReference type="RefSeq" id="XP_008097076.1">
    <property type="nucleotide sequence ID" value="XM_008098885.1"/>
</dbReference>
<dbReference type="AlphaFoldDB" id="E3QQB8"/>
<dbReference type="HOGENOM" id="CLU_2687685_0_0_1"/>
<dbReference type="VEuPathDB" id="FungiDB:GLRG_08200"/>
<reference evidence="3" key="1">
    <citation type="journal article" date="2012" name="Nat. Genet.">
        <title>Lifestyle transitions in plant pathogenic Colletotrichum fungi deciphered by genome and transcriptome analyses.</title>
        <authorList>
            <person name="O'Connell R.J."/>
            <person name="Thon M.R."/>
            <person name="Hacquard S."/>
            <person name="Amyotte S.G."/>
            <person name="Kleemann J."/>
            <person name="Torres M.F."/>
            <person name="Damm U."/>
            <person name="Buiate E.A."/>
            <person name="Epstein L."/>
            <person name="Alkan N."/>
            <person name="Altmueller J."/>
            <person name="Alvarado-Balderrama L."/>
            <person name="Bauser C.A."/>
            <person name="Becker C."/>
            <person name="Birren B.W."/>
            <person name="Chen Z."/>
            <person name="Choi J."/>
            <person name="Crouch J.A."/>
            <person name="Duvick J.P."/>
            <person name="Farman M.A."/>
            <person name="Gan P."/>
            <person name="Heiman D."/>
            <person name="Henrissat B."/>
            <person name="Howard R.J."/>
            <person name="Kabbage M."/>
            <person name="Koch C."/>
            <person name="Kracher B."/>
            <person name="Kubo Y."/>
            <person name="Law A.D."/>
            <person name="Lebrun M.-H."/>
            <person name="Lee Y.-H."/>
            <person name="Miyara I."/>
            <person name="Moore N."/>
            <person name="Neumann U."/>
            <person name="Nordstroem K."/>
            <person name="Panaccione D.G."/>
            <person name="Panstruga R."/>
            <person name="Place M."/>
            <person name="Proctor R.H."/>
            <person name="Prusky D."/>
            <person name="Rech G."/>
            <person name="Reinhardt R."/>
            <person name="Rollins J.A."/>
            <person name="Rounsley S."/>
            <person name="Schardl C.L."/>
            <person name="Schwartz D.C."/>
            <person name="Shenoy N."/>
            <person name="Shirasu K."/>
            <person name="Sikhakolli U.R."/>
            <person name="Stueber K."/>
            <person name="Sukno S.A."/>
            <person name="Sweigard J.A."/>
            <person name="Takano Y."/>
            <person name="Takahara H."/>
            <person name="Trail F."/>
            <person name="van der Does H.C."/>
            <person name="Voll L.M."/>
            <person name="Will I."/>
            <person name="Young S."/>
            <person name="Zeng Q."/>
            <person name="Zhang J."/>
            <person name="Zhou S."/>
            <person name="Dickman M.B."/>
            <person name="Schulze-Lefert P."/>
            <person name="Ver Loren van Themaat E."/>
            <person name="Ma L.-J."/>
            <person name="Vaillancourt L.J."/>
        </authorList>
    </citation>
    <scope>NUCLEOTIDE SEQUENCE [LARGE SCALE GENOMIC DNA]</scope>
    <source>
        <strain evidence="3">M1.001 / M2 / FGSC 10212</strain>
    </source>
</reference>
<protein>
    <submittedName>
        <fullName evidence="2">Uncharacterized protein</fullName>
    </submittedName>
</protein>
<keyword evidence="3" id="KW-1185">Reference proteome</keyword>
<gene>
    <name evidence="2" type="ORF">GLRG_08200</name>
</gene>
<sequence>MPGIKFIPEERLSGHQRAPPEPVEPLGHVRFSKGRAASTFHATDDASRSQELATVPLRRPPRPRLRRAIRSLWR</sequence>
<proteinExistence type="predicted"/>
<name>E3QQB8_COLGM</name>
<evidence type="ECO:0000256" key="1">
    <source>
        <dbReference type="SAM" id="MobiDB-lite"/>
    </source>
</evidence>
<dbReference type="EMBL" id="GG697367">
    <property type="protein sequence ID" value="EFQ33056.1"/>
    <property type="molecule type" value="Genomic_DNA"/>
</dbReference>
<accession>E3QQB8</accession>
<dbReference type="Proteomes" id="UP000008782">
    <property type="component" value="Unassembled WGS sequence"/>
</dbReference>
<feature type="region of interest" description="Disordered" evidence="1">
    <location>
        <begin position="1"/>
        <end position="25"/>
    </location>
</feature>
<evidence type="ECO:0000313" key="2">
    <source>
        <dbReference type="EMBL" id="EFQ33056.1"/>
    </source>
</evidence>